<accession>A0A9P3PS41</accession>
<dbReference type="AlphaFoldDB" id="A0A9P3PS41"/>
<feature type="region of interest" description="Disordered" evidence="5">
    <location>
        <begin position="438"/>
        <end position="613"/>
    </location>
</feature>
<sequence>MSEPGFVPLLNRELGGAITVNVFAGLSTFALFSVACRVIWLAIRQKLSLGTSESREYIFFNTQLGHYAACLLIANAFVDVAGLIGVRWTIDKGITDGGLCTVQAILMQIGNWSTAYFTVTIAVHTFNSLVLKRRQSVLLAGSVISIGWISAGILAAGPFVDPSRYKFGPGYGADGLSCGVRSVYLKAQFFFHLLPIFLASIMSAILYSLIFLVLRGTLNIRGGIKLTLDPQERWVAGKVVEHYPRFVARIARNMLWYPVAYIALLVPYSVTRLLAISGFTVAFESKIFAYTCWSMLGVVNVLLLYNTFRVLQPAIDTPSQRESSMSFGSKGMLRSALSQSAEEKSSWDEKIDQYRYPTPSYRSPTIASFGQVSPQSSVQPLLPVYPERSASVQSYYSYPSSPSIGRAITPVNDLQRTVTPPKRAVQKLSPTVARALAEHTRQGSTDSLGLPAAPRRTRSPVLHKPSIEHMHTVNGTWSPVQRDLPRQPSTRTFGSGSPRNRANAELTLDYDPTNWDSRQTATASSSPNGYGRPLLSAMNSGFSSPGTPHSPSSPRPLPNPPRHSRSFSAVPAISPAPTGRQRPVLVSRHGSIGNSSESGHTPQNSSQAGINYA</sequence>
<feature type="transmembrane region" description="Helical" evidence="6">
    <location>
        <begin position="255"/>
        <end position="275"/>
    </location>
</feature>
<feature type="transmembrane region" description="Helical" evidence="6">
    <location>
        <begin position="138"/>
        <end position="160"/>
    </location>
</feature>
<dbReference type="EMBL" id="BRPK01000008">
    <property type="protein sequence ID" value="GLB40499.1"/>
    <property type="molecule type" value="Genomic_DNA"/>
</dbReference>
<feature type="transmembrane region" description="Helical" evidence="6">
    <location>
        <begin position="287"/>
        <end position="305"/>
    </location>
</feature>
<evidence type="ECO:0000256" key="4">
    <source>
        <dbReference type="ARBA" id="ARBA00023136"/>
    </source>
</evidence>
<feature type="compositionally biased region" description="Pro residues" evidence="5">
    <location>
        <begin position="551"/>
        <end position="561"/>
    </location>
</feature>
<feature type="compositionally biased region" description="Polar residues" evidence="5">
    <location>
        <begin position="592"/>
        <end position="613"/>
    </location>
</feature>
<evidence type="ECO:0000256" key="2">
    <source>
        <dbReference type="ARBA" id="ARBA00022692"/>
    </source>
</evidence>
<dbReference type="GO" id="GO:0004930">
    <property type="term" value="F:G protein-coupled receptor activity"/>
    <property type="evidence" value="ECO:0007669"/>
    <property type="project" value="TreeGrafter"/>
</dbReference>
<dbReference type="OrthoDB" id="100006at2759"/>
<dbReference type="SUPFAM" id="SSF81321">
    <property type="entry name" value="Family A G protein-coupled receptor-like"/>
    <property type="match status" value="1"/>
</dbReference>
<keyword evidence="8" id="KW-1185">Reference proteome</keyword>
<feature type="compositionally biased region" description="Polar residues" evidence="5">
    <location>
        <begin position="487"/>
        <end position="500"/>
    </location>
</feature>
<feature type="compositionally biased region" description="Polar residues" evidence="5">
    <location>
        <begin position="514"/>
        <end position="528"/>
    </location>
</feature>
<comment type="caution">
    <text evidence="7">The sequence shown here is derived from an EMBL/GenBank/DDBJ whole genome shotgun (WGS) entry which is preliminary data.</text>
</comment>
<keyword evidence="2 6" id="KW-0812">Transmembrane</keyword>
<evidence type="ECO:0000256" key="5">
    <source>
        <dbReference type="SAM" id="MobiDB-lite"/>
    </source>
</evidence>
<evidence type="ECO:0000256" key="6">
    <source>
        <dbReference type="SAM" id="Phobius"/>
    </source>
</evidence>
<dbReference type="PANTHER" id="PTHR23112">
    <property type="entry name" value="G PROTEIN-COUPLED RECEPTOR 157-RELATED"/>
    <property type="match status" value="1"/>
</dbReference>
<evidence type="ECO:0000313" key="8">
    <source>
        <dbReference type="Proteomes" id="UP001063166"/>
    </source>
</evidence>
<keyword evidence="4 6" id="KW-0472">Membrane</keyword>
<dbReference type="Gene3D" id="1.20.1070.10">
    <property type="entry name" value="Rhodopsin 7-helix transmembrane proteins"/>
    <property type="match status" value="1"/>
</dbReference>
<feature type="transmembrane region" description="Helical" evidence="6">
    <location>
        <begin position="64"/>
        <end position="85"/>
    </location>
</feature>
<feature type="transmembrane region" description="Helical" evidence="6">
    <location>
        <begin position="189"/>
        <end position="214"/>
    </location>
</feature>
<organism evidence="7 8">
    <name type="scientific">Lyophyllum shimeji</name>
    <name type="common">Hon-shimeji</name>
    <name type="synonym">Tricholoma shimeji</name>
    <dbReference type="NCBI Taxonomy" id="47721"/>
    <lineage>
        <taxon>Eukaryota</taxon>
        <taxon>Fungi</taxon>
        <taxon>Dikarya</taxon>
        <taxon>Basidiomycota</taxon>
        <taxon>Agaricomycotina</taxon>
        <taxon>Agaricomycetes</taxon>
        <taxon>Agaricomycetidae</taxon>
        <taxon>Agaricales</taxon>
        <taxon>Tricholomatineae</taxon>
        <taxon>Lyophyllaceae</taxon>
        <taxon>Lyophyllum</taxon>
    </lineage>
</organism>
<evidence type="ECO:0008006" key="9">
    <source>
        <dbReference type="Google" id="ProtNLM"/>
    </source>
</evidence>
<reference evidence="7" key="1">
    <citation type="submission" date="2022-07" db="EMBL/GenBank/DDBJ databases">
        <title>The genome of Lyophyllum shimeji provides insight into the initial evolution of ectomycorrhizal fungal genome.</title>
        <authorList>
            <person name="Kobayashi Y."/>
            <person name="Shibata T."/>
            <person name="Hirakawa H."/>
            <person name="Shigenobu S."/>
            <person name="Nishiyama T."/>
            <person name="Yamada A."/>
            <person name="Hasebe M."/>
            <person name="Kawaguchi M."/>
        </authorList>
    </citation>
    <scope>NUCLEOTIDE SEQUENCE</scope>
    <source>
        <strain evidence="7">AT787</strain>
    </source>
</reference>
<evidence type="ECO:0000313" key="7">
    <source>
        <dbReference type="EMBL" id="GLB40499.1"/>
    </source>
</evidence>
<dbReference type="Proteomes" id="UP001063166">
    <property type="component" value="Unassembled WGS sequence"/>
</dbReference>
<dbReference type="CDD" id="cd00637">
    <property type="entry name" value="7tm_classA_rhodopsin-like"/>
    <property type="match status" value="1"/>
</dbReference>
<protein>
    <recommendedName>
        <fullName evidence="9">G-protein coupled receptors family 1 profile domain-containing protein</fullName>
    </recommendedName>
</protein>
<comment type="subcellular location">
    <subcellularLocation>
        <location evidence="1">Membrane</location>
        <topology evidence="1">Multi-pass membrane protein</topology>
    </subcellularLocation>
</comment>
<evidence type="ECO:0000256" key="1">
    <source>
        <dbReference type="ARBA" id="ARBA00004141"/>
    </source>
</evidence>
<dbReference type="GO" id="GO:0007189">
    <property type="term" value="P:adenylate cyclase-activating G protein-coupled receptor signaling pathway"/>
    <property type="evidence" value="ECO:0007669"/>
    <property type="project" value="TreeGrafter"/>
</dbReference>
<feature type="transmembrane region" description="Helical" evidence="6">
    <location>
        <begin position="105"/>
        <end position="126"/>
    </location>
</feature>
<proteinExistence type="predicted"/>
<evidence type="ECO:0000256" key="3">
    <source>
        <dbReference type="ARBA" id="ARBA00022989"/>
    </source>
</evidence>
<dbReference type="PANTHER" id="PTHR23112:SF37">
    <property type="entry name" value="G PROTEIN-COUPLED RECEPTOR GPR1"/>
    <property type="match status" value="1"/>
</dbReference>
<feature type="transmembrane region" description="Helical" evidence="6">
    <location>
        <begin position="20"/>
        <end position="43"/>
    </location>
</feature>
<gene>
    <name evidence="7" type="ORF">LshimejAT787_0803700</name>
</gene>
<dbReference type="GO" id="GO:0005886">
    <property type="term" value="C:plasma membrane"/>
    <property type="evidence" value="ECO:0007669"/>
    <property type="project" value="TreeGrafter"/>
</dbReference>
<keyword evidence="3 6" id="KW-1133">Transmembrane helix</keyword>
<name>A0A9P3PS41_LYOSH</name>